<name>A0AC35FWM9_9BILA</name>
<organism evidence="1 2">
    <name type="scientific">Panagrolaimus sp. PS1159</name>
    <dbReference type="NCBI Taxonomy" id="55785"/>
    <lineage>
        <taxon>Eukaryota</taxon>
        <taxon>Metazoa</taxon>
        <taxon>Ecdysozoa</taxon>
        <taxon>Nematoda</taxon>
        <taxon>Chromadorea</taxon>
        <taxon>Rhabditida</taxon>
        <taxon>Tylenchina</taxon>
        <taxon>Panagrolaimomorpha</taxon>
        <taxon>Panagrolaimoidea</taxon>
        <taxon>Panagrolaimidae</taxon>
        <taxon>Panagrolaimus</taxon>
    </lineage>
</organism>
<dbReference type="Proteomes" id="UP000887580">
    <property type="component" value="Unplaced"/>
</dbReference>
<accession>A0AC35FWM9</accession>
<protein>
    <submittedName>
        <fullName evidence="2">Uncharacterized protein</fullName>
    </submittedName>
</protein>
<reference evidence="2" key="1">
    <citation type="submission" date="2022-11" db="UniProtKB">
        <authorList>
            <consortium name="WormBaseParasite"/>
        </authorList>
    </citation>
    <scope>IDENTIFICATION</scope>
</reference>
<dbReference type="WBParaSite" id="PS1159_v2.g21032.t1">
    <property type="protein sequence ID" value="PS1159_v2.g21032.t1"/>
    <property type="gene ID" value="PS1159_v2.g21032"/>
</dbReference>
<evidence type="ECO:0000313" key="1">
    <source>
        <dbReference type="Proteomes" id="UP000887580"/>
    </source>
</evidence>
<sequence>MASSLASSEKSNKFVTLTKKFSRSDLHPKTTVAVAATPLTNKYSHASENPPPLLPSNELEENEKLNASSSSSSKRQRSTKRSLRLSVFRKKVGSENRGSNDKNNARRTTSLGPNTIKEETAPPEKKIKEAPVKKKSKEVSEKKIKEASEKKAKELASPSKFPYPKSDTKVKKGFCCSFRQLSRKRLIDPDSTLSVQEPCTILTPEYGPLGTSKGNSRNSTAPNSPKPESSIMPTTFSSFLKKYVNIELYLRL</sequence>
<proteinExistence type="predicted"/>
<evidence type="ECO:0000313" key="2">
    <source>
        <dbReference type="WBParaSite" id="PS1159_v2.g21032.t1"/>
    </source>
</evidence>